<evidence type="ECO:0000313" key="2">
    <source>
        <dbReference type="EMBL" id="KAF9513205.1"/>
    </source>
</evidence>
<feature type="compositionally biased region" description="Polar residues" evidence="1">
    <location>
        <begin position="141"/>
        <end position="151"/>
    </location>
</feature>
<proteinExistence type="predicted"/>
<protein>
    <submittedName>
        <fullName evidence="2">Uncharacterized protein</fullName>
    </submittedName>
</protein>
<dbReference type="EMBL" id="MU128975">
    <property type="protein sequence ID" value="KAF9513205.1"/>
    <property type="molecule type" value="Genomic_DNA"/>
</dbReference>
<gene>
    <name evidence="2" type="ORF">BS47DRAFT_1362552</name>
</gene>
<feature type="region of interest" description="Disordered" evidence="1">
    <location>
        <begin position="104"/>
        <end position="151"/>
    </location>
</feature>
<dbReference type="AlphaFoldDB" id="A0A9P6DWW8"/>
<reference evidence="2" key="1">
    <citation type="journal article" date="2020" name="Nat. Commun.">
        <title>Large-scale genome sequencing of mycorrhizal fungi provides insights into the early evolution of symbiotic traits.</title>
        <authorList>
            <person name="Miyauchi S."/>
            <person name="Kiss E."/>
            <person name="Kuo A."/>
            <person name="Drula E."/>
            <person name="Kohler A."/>
            <person name="Sanchez-Garcia M."/>
            <person name="Morin E."/>
            <person name="Andreopoulos B."/>
            <person name="Barry K.W."/>
            <person name="Bonito G."/>
            <person name="Buee M."/>
            <person name="Carver A."/>
            <person name="Chen C."/>
            <person name="Cichocki N."/>
            <person name="Clum A."/>
            <person name="Culley D."/>
            <person name="Crous P.W."/>
            <person name="Fauchery L."/>
            <person name="Girlanda M."/>
            <person name="Hayes R.D."/>
            <person name="Keri Z."/>
            <person name="LaButti K."/>
            <person name="Lipzen A."/>
            <person name="Lombard V."/>
            <person name="Magnuson J."/>
            <person name="Maillard F."/>
            <person name="Murat C."/>
            <person name="Nolan M."/>
            <person name="Ohm R.A."/>
            <person name="Pangilinan J."/>
            <person name="Pereira M.F."/>
            <person name="Perotto S."/>
            <person name="Peter M."/>
            <person name="Pfister S."/>
            <person name="Riley R."/>
            <person name="Sitrit Y."/>
            <person name="Stielow J.B."/>
            <person name="Szollosi G."/>
            <person name="Zifcakova L."/>
            <person name="Stursova M."/>
            <person name="Spatafora J.W."/>
            <person name="Tedersoo L."/>
            <person name="Vaario L.M."/>
            <person name="Yamada A."/>
            <person name="Yan M."/>
            <person name="Wang P."/>
            <person name="Xu J."/>
            <person name="Bruns T."/>
            <person name="Baldrian P."/>
            <person name="Vilgalys R."/>
            <person name="Dunand C."/>
            <person name="Henrissat B."/>
            <person name="Grigoriev I.V."/>
            <person name="Hibbett D."/>
            <person name="Nagy L.G."/>
            <person name="Martin F.M."/>
        </authorList>
    </citation>
    <scope>NUCLEOTIDE SEQUENCE</scope>
    <source>
        <strain evidence="2">UP504</strain>
    </source>
</reference>
<name>A0A9P6DWW8_9AGAM</name>
<accession>A0A9P6DWW8</accession>
<comment type="caution">
    <text evidence="2">The sequence shown here is derived from an EMBL/GenBank/DDBJ whole genome shotgun (WGS) entry which is preliminary data.</text>
</comment>
<evidence type="ECO:0000313" key="3">
    <source>
        <dbReference type="Proteomes" id="UP000886523"/>
    </source>
</evidence>
<organism evidence="2 3">
    <name type="scientific">Hydnum rufescens UP504</name>
    <dbReference type="NCBI Taxonomy" id="1448309"/>
    <lineage>
        <taxon>Eukaryota</taxon>
        <taxon>Fungi</taxon>
        <taxon>Dikarya</taxon>
        <taxon>Basidiomycota</taxon>
        <taxon>Agaricomycotina</taxon>
        <taxon>Agaricomycetes</taxon>
        <taxon>Cantharellales</taxon>
        <taxon>Hydnaceae</taxon>
        <taxon>Hydnum</taxon>
    </lineage>
</organism>
<keyword evidence="3" id="KW-1185">Reference proteome</keyword>
<dbReference type="Proteomes" id="UP000886523">
    <property type="component" value="Unassembled WGS sequence"/>
</dbReference>
<sequence>MPTLYDMKLVMAYLEKAPKLNGTNYAAWKFDVEMALTQGGYGLWEVVSRQWPHPGSVGYLSAHPGTMSERGGRTTHTSTQLKTLLTSPLKSGMRQQPKVLLLSPLPYPKSKRSTSTTLDLPPSLGSDSPNSMNGVHAPHGSPSSVSSTMQNLITHGPSKTLLTLLSPPHTPSALLGST</sequence>
<evidence type="ECO:0000256" key="1">
    <source>
        <dbReference type="SAM" id="MobiDB-lite"/>
    </source>
</evidence>